<dbReference type="Proteomes" id="UP000287171">
    <property type="component" value="Unassembled WGS sequence"/>
</dbReference>
<proteinExistence type="predicted"/>
<sequence length="73" mass="8132">MVGGYIDMVYGRGYLHYGATTKWLIALIAGTTKGMIAIFAVIKADLPEVTAWLMQDICVLYLKPISRIYGVEF</sequence>
<evidence type="ECO:0000313" key="3">
    <source>
        <dbReference type="Proteomes" id="UP000287171"/>
    </source>
</evidence>
<evidence type="ECO:0000313" key="2">
    <source>
        <dbReference type="EMBL" id="GCE24840.1"/>
    </source>
</evidence>
<keyword evidence="1" id="KW-0472">Membrane</keyword>
<keyword evidence="1" id="KW-1133">Transmembrane helix</keyword>
<gene>
    <name evidence="2" type="ORF">KDA_03240</name>
</gene>
<dbReference type="EMBL" id="BIFT01000001">
    <property type="protein sequence ID" value="GCE24840.1"/>
    <property type="molecule type" value="Genomic_DNA"/>
</dbReference>
<keyword evidence="1" id="KW-0812">Transmembrane</keyword>
<feature type="transmembrane region" description="Helical" evidence="1">
    <location>
        <begin position="23"/>
        <end position="42"/>
    </location>
</feature>
<keyword evidence="3" id="KW-1185">Reference proteome</keyword>
<dbReference type="AlphaFoldDB" id="A0A402B0H0"/>
<comment type="caution">
    <text evidence="2">The sequence shown here is derived from an EMBL/GenBank/DDBJ whole genome shotgun (WGS) entry which is preliminary data.</text>
</comment>
<protein>
    <submittedName>
        <fullName evidence="2">Uncharacterized protein</fullName>
    </submittedName>
</protein>
<name>A0A402B0H0_9CHLR</name>
<evidence type="ECO:0000256" key="1">
    <source>
        <dbReference type="SAM" id="Phobius"/>
    </source>
</evidence>
<organism evidence="2 3">
    <name type="scientific">Dictyobacter alpinus</name>
    <dbReference type="NCBI Taxonomy" id="2014873"/>
    <lineage>
        <taxon>Bacteria</taxon>
        <taxon>Bacillati</taxon>
        <taxon>Chloroflexota</taxon>
        <taxon>Ktedonobacteria</taxon>
        <taxon>Ktedonobacterales</taxon>
        <taxon>Dictyobacteraceae</taxon>
        <taxon>Dictyobacter</taxon>
    </lineage>
</organism>
<accession>A0A402B0H0</accession>
<reference evidence="3" key="1">
    <citation type="submission" date="2018-12" db="EMBL/GenBank/DDBJ databases">
        <title>Tengunoibacter tsumagoiensis gen. nov., sp. nov., Dictyobacter kobayashii sp. nov., D. alpinus sp. nov., and D. joshuensis sp. nov. and description of Dictyobacteraceae fam. nov. within the order Ktedonobacterales isolated from Tengu-no-mugimeshi.</title>
        <authorList>
            <person name="Wang C.M."/>
            <person name="Zheng Y."/>
            <person name="Sakai Y."/>
            <person name="Toyoda A."/>
            <person name="Minakuchi Y."/>
            <person name="Abe K."/>
            <person name="Yokota A."/>
            <person name="Yabe S."/>
        </authorList>
    </citation>
    <scope>NUCLEOTIDE SEQUENCE [LARGE SCALE GENOMIC DNA]</scope>
    <source>
        <strain evidence="3">Uno16</strain>
    </source>
</reference>